<dbReference type="EMBL" id="CAJMXA010000008">
    <property type="protein sequence ID" value="CAE6411001.1"/>
    <property type="molecule type" value="Genomic_DNA"/>
</dbReference>
<name>A0A8H2WZL0_9AGAM</name>
<organism evidence="1 2">
    <name type="scientific">Rhizoctonia solani</name>
    <dbReference type="NCBI Taxonomy" id="456999"/>
    <lineage>
        <taxon>Eukaryota</taxon>
        <taxon>Fungi</taxon>
        <taxon>Dikarya</taxon>
        <taxon>Basidiomycota</taxon>
        <taxon>Agaricomycotina</taxon>
        <taxon>Agaricomycetes</taxon>
        <taxon>Cantharellales</taxon>
        <taxon>Ceratobasidiaceae</taxon>
        <taxon>Rhizoctonia</taxon>
    </lineage>
</organism>
<evidence type="ECO:0000313" key="1">
    <source>
        <dbReference type="EMBL" id="CAE6411001.1"/>
    </source>
</evidence>
<comment type="caution">
    <text evidence="1">The sequence shown here is derived from an EMBL/GenBank/DDBJ whole genome shotgun (WGS) entry which is preliminary data.</text>
</comment>
<sequence length="115" mass="12467">MATLGSVPTSGLGLPRIDPSSASHLARSLRQPVFTKGGAQYMSKHFAHPEVLPLMLSVGMGLGCYMGLQAVTRHNAPATENSETWSRTHPAWKGKGYRLGLTEDTVREVLFSIDM</sequence>
<protein>
    <submittedName>
        <fullName evidence="1">Uncharacterized protein</fullName>
    </submittedName>
</protein>
<reference evidence="1" key="1">
    <citation type="submission" date="2021-01" db="EMBL/GenBank/DDBJ databases">
        <authorList>
            <person name="Kaushik A."/>
        </authorList>
    </citation>
    <scope>NUCLEOTIDE SEQUENCE</scope>
    <source>
        <strain evidence="1">AG6-10EEA</strain>
    </source>
</reference>
<dbReference type="Proteomes" id="UP000663853">
    <property type="component" value="Unassembled WGS sequence"/>
</dbReference>
<evidence type="ECO:0000313" key="2">
    <source>
        <dbReference type="Proteomes" id="UP000663853"/>
    </source>
</evidence>
<gene>
    <name evidence="1" type="ORF">RDB_LOCUS995</name>
</gene>
<accession>A0A8H2WZL0</accession>
<proteinExistence type="predicted"/>
<dbReference type="AlphaFoldDB" id="A0A8H2WZL0"/>